<evidence type="ECO:0000256" key="1">
    <source>
        <dbReference type="SAM" id="MobiDB-lite"/>
    </source>
</evidence>
<name>A0A5E4QCK6_9NEOP</name>
<evidence type="ECO:0000313" key="2">
    <source>
        <dbReference type="EMBL" id="VVC94786.1"/>
    </source>
</evidence>
<dbReference type="AlphaFoldDB" id="A0A5E4QCK6"/>
<protein>
    <submittedName>
        <fullName evidence="2">Uncharacterized protein</fullName>
    </submittedName>
</protein>
<evidence type="ECO:0000313" key="3">
    <source>
        <dbReference type="Proteomes" id="UP000324832"/>
    </source>
</evidence>
<dbReference type="Proteomes" id="UP000324832">
    <property type="component" value="Unassembled WGS sequence"/>
</dbReference>
<feature type="region of interest" description="Disordered" evidence="1">
    <location>
        <begin position="307"/>
        <end position="330"/>
    </location>
</feature>
<proteinExistence type="predicted"/>
<organism evidence="2 3">
    <name type="scientific">Leptidea sinapis</name>
    <dbReference type="NCBI Taxonomy" id="189913"/>
    <lineage>
        <taxon>Eukaryota</taxon>
        <taxon>Metazoa</taxon>
        <taxon>Ecdysozoa</taxon>
        <taxon>Arthropoda</taxon>
        <taxon>Hexapoda</taxon>
        <taxon>Insecta</taxon>
        <taxon>Pterygota</taxon>
        <taxon>Neoptera</taxon>
        <taxon>Endopterygota</taxon>
        <taxon>Lepidoptera</taxon>
        <taxon>Glossata</taxon>
        <taxon>Ditrysia</taxon>
        <taxon>Papilionoidea</taxon>
        <taxon>Pieridae</taxon>
        <taxon>Dismorphiinae</taxon>
        <taxon>Leptidea</taxon>
    </lineage>
</organism>
<feature type="region of interest" description="Disordered" evidence="1">
    <location>
        <begin position="71"/>
        <end position="94"/>
    </location>
</feature>
<gene>
    <name evidence="2" type="ORF">LSINAPIS_LOCUS6664</name>
</gene>
<reference evidence="2 3" key="1">
    <citation type="submission" date="2017-07" db="EMBL/GenBank/DDBJ databases">
        <authorList>
            <person name="Talla V."/>
            <person name="Backstrom N."/>
        </authorList>
    </citation>
    <scope>NUCLEOTIDE SEQUENCE [LARGE SCALE GENOMIC DNA]</scope>
</reference>
<feature type="compositionally biased region" description="Polar residues" evidence="1">
    <location>
        <begin position="314"/>
        <end position="328"/>
    </location>
</feature>
<accession>A0A5E4QCK6</accession>
<keyword evidence="3" id="KW-1185">Reference proteome</keyword>
<sequence>MFVPSKSLPLTEISFKPNVTSSSMAPLQKTNPQADMNLPPFGSTESRNSIAPMPPTVTSVFSKVESESKSVPSTTSLFSKNEAPNAPSTTSIFQAPNTNTASLPMFSSATTTAATNAWFKEGSTPITTPAPTPVFSFSNNAPNTATETPKFNFTFGAAKKSEESSLFANTFSGSSNINNTNMFGLGSDVGKNNMPAPNPISGNGLLGNSVLGGNVLSGTPDNANVPNNSGASIFGKPADNVANMWPQNNQSSNIFSTVASTNTIQKPAAFTFGASNTFNSTFGSSGNNSVGAFGSSAPQQQNIFGISNSNGNNAPSPFSSQQPSTEPTATGLFGQPNVGASPFGAPTQTVPAFVANPTATPAFNFGSQQPIYVIGLGQQQNQQSVVYNFGGATAAPQFAVGTSQSNSPTAVRRIRKALHHTTCTTST</sequence>
<dbReference type="EMBL" id="FZQP02002115">
    <property type="protein sequence ID" value="VVC94786.1"/>
    <property type="molecule type" value="Genomic_DNA"/>
</dbReference>